<accession>A0A9D1CTS0</accession>
<keyword evidence="1" id="KW-0812">Transmembrane</keyword>
<gene>
    <name evidence="2" type="ORF">IAD32_01715</name>
</gene>
<organism evidence="2 3">
    <name type="scientific">Candidatus Scatavimonas merdigallinarum</name>
    <dbReference type="NCBI Taxonomy" id="2840914"/>
    <lineage>
        <taxon>Bacteria</taxon>
        <taxon>Bacillati</taxon>
        <taxon>Bacillota</taxon>
        <taxon>Clostridia</taxon>
        <taxon>Eubacteriales</taxon>
        <taxon>Oscillospiraceae</taxon>
        <taxon>Oscillospiraceae incertae sedis</taxon>
        <taxon>Candidatus Scatavimonas</taxon>
    </lineage>
</organism>
<evidence type="ECO:0000313" key="2">
    <source>
        <dbReference type="EMBL" id="HIQ79986.1"/>
    </source>
</evidence>
<keyword evidence="1" id="KW-1133">Transmembrane helix</keyword>
<keyword evidence="1" id="KW-0472">Membrane</keyword>
<evidence type="ECO:0000313" key="3">
    <source>
        <dbReference type="Proteomes" id="UP000886787"/>
    </source>
</evidence>
<feature type="transmembrane region" description="Helical" evidence="1">
    <location>
        <begin position="34"/>
        <end position="55"/>
    </location>
</feature>
<comment type="caution">
    <text evidence="2">The sequence shown here is derived from an EMBL/GenBank/DDBJ whole genome shotgun (WGS) entry which is preliminary data.</text>
</comment>
<evidence type="ECO:0000256" key="1">
    <source>
        <dbReference type="SAM" id="Phobius"/>
    </source>
</evidence>
<feature type="transmembrane region" description="Helical" evidence="1">
    <location>
        <begin position="7"/>
        <end position="28"/>
    </location>
</feature>
<dbReference type="EMBL" id="DVFW01000013">
    <property type="protein sequence ID" value="HIQ79986.1"/>
    <property type="molecule type" value="Genomic_DNA"/>
</dbReference>
<sequence>MSLPKLSGIILSVSVVLLLLSFAFYLFWDGTVRTALAMFSALTGFLGFAIACRAYDEK</sequence>
<protein>
    <submittedName>
        <fullName evidence="2">Uncharacterized protein</fullName>
    </submittedName>
</protein>
<reference evidence="2" key="2">
    <citation type="journal article" date="2021" name="PeerJ">
        <title>Extensive microbial diversity within the chicken gut microbiome revealed by metagenomics and culture.</title>
        <authorList>
            <person name="Gilroy R."/>
            <person name="Ravi A."/>
            <person name="Getino M."/>
            <person name="Pursley I."/>
            <person name="Horton D.L."/>
            <person name="Alikhan N.F."/>
            <person name="Baker D."/>
            <person name="Gharbi K."/>
            <person name="Hall N."/>
            <person name="Watson M."/>
            <person name="Adriaenssens E.M."/>
            <person name="Foster-Nyarko E."/>
            <person name="Jarju S."/>
            <person name="Secka A."/>
            <person name="Antonio M."/>
            <person name="Oren A."/>
            <person name="Chaudhuri R.R."/>
            <person name="La Ragione R."/>
            <person name="Hildebrand F."/>
            <person name="Pallen M.J."/>
        </authorList>
    </citation>
    <scope>NUCLEOTIDE SEQUENCE</scope>
    <source>
        <strain evidence="2">ChiSjej1B19-3389</strain>
    </source>
</reference>
<reference evidence="2" key="1">
    <citation type="submission" date="2020-10" db="EMBL/GenBank/DDBJ databases">
        <authorList>
            <person name="Gilroy R."/>
        </authorList>
    </citation>
    <scope>NUCLEOTIDE SEQUENCE</scope>
    <source>
        <strain evidence="2">ChiSjej1B19-3389</strain>
    </source>
</reference>
<dbReference type="Proteomes" id="UP000886787">
    <property type="component" value="Unassembled WGS sequence"/>
</dbReference>
<name>A0A9D1CTS0_9FIRM</name>
<proteinExistence type="predicted"/>
<dbReference type="AlphaFoldDB" id="A0A9D1CTS0"/>